<dbReference type="OrthoDB" id="10249045at2759"/>
<evidence type="ECO:0000313" key="3">
    <source>
        <dbReference type="Proteomes" id="UP000070544"/>
    </source>
</evidence>
<gene>
    <name evidence="2" type="ORF">M427DRAFT_151613</name>
</gene>
<protein>
    <submittedName>
        <fullName evidence="2">Pet127-domain-containing protein</fullName>
    </submittedName>
</protein>
<dbReference type="EMBL" id="KQ965734">
    <property type="protein sequence ID" value="KXS20889.1"/>
    <property type="molecule type" value="Genomic_DNA"/>
</dbReference>
<feature type="region of interest" description="Disordered" evidence="1">
    <location>
        <begin position="82"/>
        <end position="104"/>
    </location>
</feature>
<dbReference type="GO" id="GO:0000964">
    <property type="term" value="P:mitochondrial RNA 5'-end processing"/>
    <property type="evidence" value="ECO:0007669"/>
    <property type="project" value="TreeGrafter"/>
</dbReference>
<evidence type="ECO:0000313" key="2">
    <source>
        <dbReference type="EMBL" id="KXS20889.1"/>
    </source>
</evidence>
<dbReference type="Proteomes" id="UP000070544">
    <property type="component" value="Unassembled WGS sequence"/>
</dbReference>
<dbReference type="PANTHER" id="PTHR31014">
    <property type="entry name" value="MITOCHONDRIAL TRANSLATION SYSTEM COMPONENT PET127-RELATED"/>
    <property type="match status" value="1"/>
</dbReference>
<dbReference type="InterPro" id="IPR013943">
    <property type="entry name" value="Pet127"/>
</dbReference>
<evidence type="ECO:0000256" key="1">
    <source>
        <dbReference type="SAM" id="MobiDB-lite"/>
    </source>
</evidence>
<dbReference type="PANTHER" id="PTHR31014:SF0">
    <property type="entry name" value="MITOCHONDRIAL TRANSLATION SYSTEM COMPONENT PET127-RELATED"/>
    <property type="match status" value="1"/>
</dbReference>
<keyword evidence="3" id="KW-1185">Reference proteome</keyword>
<proteinExistence type="predicted"/>
<organism evidence="2 3">
    <name type="scientific">Gonapodya prolifera (strain JEL478)</name>
    <name type="common">Monoblepharis prolifera</name>
    <dbReference type="NCBI Taxonomy" id="1344416"/>
    <lineage>
        <taxon>Eukaryota</taxon>
        <taxon>Fungi</taxon>
        <taxon>Fungi incertae sedis</taxon>
        <taxon>Chytridiomycota</taxon>
        <taxon>Chytridiomycota incertae sedis</taxon>
        <taxon>Monoblepharidomycetes</taxon>
        <taxon>Monoblepharidales</taxon>
        <taxon>Gonapodyaceae</taxon>
        <taxon>Gonapodya</taxon>
    </lineage>
</organism>
<name>A0A139AW05_GONPJ</name>
<dbReference type="Pfam" id="PF08634">
    <property type="entry name" value="Pet127"/>
    <property type="match status" value="1"/>
</dbReference>
<accession>A0A139AW05</accession>
<dbReference type="GO" id="GO:0005740">
    <property type="term" value="C:mitochondrial envelope"/>
    <property type="evidence" value="ECO:0007669"/>
    <property type="project" value="TreeGrafter"/>
</dbReference>
<reference evidence="2 3" key="1">
    <citation type="journal article" date="2015" name="Genome Biol. Evol.">
        <title>Phylogenomic analyses indicate that early fungi evolved digesting cell walls of algal ancestors of land plants.</title>
        <authorList>
            <person name="Chang Y."/>
            <person name="Wang S."/>
            <person name="Sekimoto S."/>
            <person name="Aerts A.L."/>
            <person name="Choi C."/>
            <person name="Clum A."/>
            <person name="LaButti K.M."/>
            <person name="Lindquist E.A."/>
            <person name="Yee Ngan C."/>
            <person name="Ohm R.A."/>
            <person name="Salamov A.A."/>
            <person name="Grigoriev I.V."/>
            <person name="Spatafora J.W."/>
            <person name="Berbee M.L."/>
        </authorList>
    </citation>
    <scope>NUCLEOTIDE SEQUENCE [LARGE SCALE GENOMIC DNA]</scope>
    <source>
        <strain evidence="2 3">JEL478</strain>
    </source>
</reference>
<sequence>MFSRTCSRTLREDAGSTWAYGGVIRSLGKATVTPRLDRTNRNVAPQNATVVNGSLSLQSARRGFTSCRSALAGAPLSSNRKESIDDLFSSTTPRPVSRPKNARPAPLKFLSKSRSALLDNDAAAPKPVRVAGMQETDRLKTLLDSLGSPSRTVIPRTARKRRSLGSEAAVPSAPLTPPAGFKQVDIAACAMSYSKEPDHTVIPRLSMGLERVLFHSGVQVLQDPRSRVFNFDPSLKRIPRIEEFDFSLLSPFVPPSQDEALHKYGNKCGARYVASTSSAGSALSQFVLSVTDHRDIDTSGMSMAFLGESRKHTRMIRAPCSVLLHWIPEEGIYAMDAEKPEDESLGDTTLSQLGNVLEKKLTLSKEEFAGYLLTEGGAAKRPENSERTNDSFHYGKFGSFLLRSQIDCHHPSLPKGTFDIKTRATQMIRMDPKNHMSNLGYKLQSHRGAYQSYEREYYDMIRGAGLKWSLQARIGAMDGIFVCHHNTDEIFGFQYIPLDTIDALLFGSSEIAEQSFLASLRMLEDCLSEVTAKLPQHTLRLTFRTREMPFPRPQSLSIFVEAVESDDDTSVSASIPKEIRKYKLECYTTLNGKRRLRKTESIAALVDGENKRVEVYSKLVDETETMNAAELMKEYQSARKECANLRDAMRAASPEEEARRKNFMEILRKRHVWQGDDSDEMQRKMKL</sequence>
<dbReference type="STRING" id="1344416.A0A139AW05"/>
<dbReference type="AlphaFoldDB" id="A0A139AW05"/>